<reference evidence="8" key="1">
    <citation type="journal article" date="2013" name="Science">
        <title>The Amborella genome and the evolution of flowering plants.</title>
        <authorList>
            <consortium name="Amborella Genome Project"/>
        </authorList>
    </citation>
    <scope>NUCLEOTIDE SEQUENCE [LARGE SCALE GENOMIC DNA]</scope>
</reference>
<dbReference type="InterPro" id="IPR004911">
    <property type="entry name" value="Interferon-induced_GILT"/>
</dbReference>
<protein>
    <submittedName>
        <fullName evidence="7">Uncharacterized protein</fullName>
    </submittedName>
</protein>
<keyword evidence="3" id="KW-0964">Secreted</keyword>
<organism evidence="7 8">
    <name type="scientific">Amborella trichopoda</name>
    <dbReference type="NCBI Taxonomy" id="13333"/>
    <lineage>
        <taxon>Eukaryota</taxon>
        <taxon>Viridiplantae</taxon>
        <taxon>Streptophyta</taxon>
        <taxon>Embryophyta</taxon>
        <taxon>Tracheophyta</taxon>
        <taxon>Spermatophyta</taxon>
        <taxon>Magnoliopsida</taxon>
        <taxon>Amborellales</taxon>
        <taxon>Amborellaceae</taxon>
        <taxon>Amborella</taxon>
    </lineage>
</organism>
<sequence length="241" mass="26936">MAVTKFLLLLVVLAFSLSPNSSVGAEKVSLNLYYETLCPYCSRFVVNYLGKMFSNGLIDIVDLRLIPYGNAWIGSNNTISCQHGSYECFLNTVEACVIDVWPNVGDHFSFIYCIESLVVDHKYSDWESCFTKAASGFQRVAECYNTGYGKKLELQYAAETNALQPPHKYVPWVVVDGQPLYEDYQNVANYVCKAYKGSLPPACRSAALVTTVNHQKQVTYAGEEAAIAFPSELEGHWKLDK</sequence>
<evidence type="ECO:0000256" key="6">
    <source>
        <dbReference type="SAM" id="SignalP"/>
    </source>
</evidence>
<dbReference type="PANTHER" id="PTHR13234">
    <property type="entry name" value="GAMMA-INTERFERON INDUCIBLE LYSOSOMAL THIOL REDUCTASE GILT"/>
    <property type="match status" value="1"/>
</dbReference>
<dbReference type="OMA" id="YIEAQCP"/>
<dbReference type="GO" id="GO:0016671">
    <property type="term" value="F:oxidoreductase activity, acting on a sulfur group of donors, disulfide as acceptor"/>
    <property type="evidence" value="ECO:0007669"/>
    <property type="project" value="InterPro"/>
</dbReference>
<dbReference type="PANTHER" id="PTHR13234:SF8">
    <property type="entry name" value="GAMMA-INTERFERON-INDUCIBLE LYSOSOMAL THIOL REDUCTASE"/>
    <property type="match status" value="1"/>
</dbReference>
<evidence type="ECO:0000256" key="2">
    <source>
        <dbReference type="ARBA" id="ARBA00005679"/>
    </source>
</evidence>
<proteinExistence type="inferred from homology"/>
<dbReference type="Gramene" id="ERN08998">
    <property type="protein sequence ID" value="ERN08998"/>
    <property type="gene ID" value="AMTR_s00153p00064140"/>
</dbReference>
<name>W1PLS1_AMBTC</name>
<dbReference type="HOGENOM" id="CLU_066886_1_1_1"/>
<evidence type="ECO:0000313" key="8">
    <source>
        <dbReference type="Proteomes" id="UP000017836"/>
    </source>
</evidence>
<dbReference type="KEGG" id="atr:18437135"/>
<feature type="signal peptide" evidence="6">
    <location>
        <begin position="1"/>
        <end position="25"/>
    </location>
</feature>
<dbReference type="Proteomes" id="UP000017836">
    <property type="component" value="Unassembled WGS sequence"/>
</dbReference>
<dbReference type="eggNOG" id="KOG3160">
    <property type="taxonomic scope" value="Eukaryota"/>
</dbReference>
<keyword evidence="5" id="KW-0325">Glycoprotein</keyword>
<dbReference type="STRING" id="13333.W1PLS1"/>
<dbReference type="OrthoDB" id="958254at2759"/>
<keyword evidence="8" id="KW-1185">Reference proteome</keyword>
<comment type="subcellular location">
    <subcellularLocation>
        <location evidence="1">Secreted</location>
    </subcellularLocation>
</comment>
<evidence type="ECO:0000256" key="5">
    <source>
        <dbReference type="ARBA" id="ARBA00023180"/>
    </source>
</evidence>
<dbReference type="Pfam" id="PF03227">
    <property type="entry name" value="GILT"/>
    <property type="match status" value="1"/>
</dbReference>
<evidence type="ECO:0000256" key="1">
    <source>
        <dbReference type="ARBA" id="ARBA00004613"/>
    </source>
</evidence>
<evidence type="ECO:0000256" key="3">
    <source>
        <dbReference type="ARBA" id="ARBA00022525"/>
    </source>
</evidence>
<feature type="chain" id="PRO_5004807472" evidence="6">
    <location>
        <begin position="26"/>
        <end position="241"/>
    </location>
</feature>
<dbReference type="EMBL" id="KI393119">
    <property type="protein sequence ID" value="ERN08998.1"/>
    <property type="molecule type" value="Genomic_DNA"/>
</dbReference>
<evidence type="ECO:0000313" key="7">
    <source>
        <dbReference type="EMBL" id="ERN08998.1"/>
    </source>
</evidence>
<dbReference type="GO" id="GO:0016491">
    <property type="term" value="F:oxidoreductase activity"/>
    <property type="evidence" value="ECO:0000318"/>
    <property type="project" value="GO_Central"/>
</dbReference>
<keyword evidence="4 6" id="KW-0732">Signal</keyword>
<accession>W1PLS1</accession>
<gene>
    <name evidence="7" type="ORF">AMTR_s00153p00064140</name>
</gene>
<comment type="similarity">
    <text evidence="2">Belongs to the GILT family.</text>
</comment>
<dbReference type="AlphaFoldDB" id="W1PLS1"/>
<dbReference type="GO" id="GO:0005576">
    <property type="term" value="C:extracellular region"/>
    <property type="evidence" value="ECO:0007669"/>
    <property type="project" value="UniProtKB-SubCell"/>
</dbReference>
<evidence type="ECO:0000256" key="4">
    <source>
        <dbReference type="ARBA" id="ARBA00022729"/>
    </source>
</evidence>